<evidence type="ECO:0000313" key="8">
    <source>
        <dbReference type="Proteomes" id="UP000000709"/>
    </source>
</evidence>
<evidence type="ECO:0000256" key="5">
    <source>
        <dbReference type="ARBA" id="ARBA00023002"/>
    </source>
</evidence>
<dbReference type="Pfam" id="PF00107">
    <property type="entry name" value="ADH_zinc_N"/>
    <property type="match status" value="1"/>
</dbReference>
<evidence type="ECO:0000256" key="1">
    <source>
        <dbReference type="ARBA" id="ARBA00001947"/>
    </source>
</evidence>
<dbReference type="PANTHER" id="PTHR42940:SF8">
    <property type="entry name" value="VACUOLAR PROTEIN SORTING-ASSOCIATED PROTEIN 11"/>
    <property type="match status" value="1"/>
</dbReference>
<keyword evidence="5" id="KW-0560">Oxidoreductase</keyword>
<dbReference type="eggNOG" id="KOG0023">
    <property type="taxonomic scope" value="Eukaryota"/>
</dbReference>
<proteinExistence type="inferred from homology"/>
<dbReference type="GeneID" id="18873112"/>
<dbReference type="PANTHER" id="PTHR42940">
    <property type="entry name" value="ALCOHOL DEHYDROGENASE 1-RELATED"/>
    <property type="match status" value="1"/>
</dbReference>
<dbReference type="SMART" id="SM00829">
    <property type="entry name" value="PKS_ER"/>
    <property type="match status" value="1"/>
</dbReference>
<dbReference type="InterPro" id="IPR011032">
    <property type="entry name" value="GroES-like_sf"/>
</dbReference>
<dbReference type="EMBL" id="GL996500">
    <property type="protein sequence ID" value="EGW34442.1"/>
    <property type="molecule type" value="Genomic_DNA"/>
</dbReference>
<keyword evidence="8" id="KW-1185">Reference proteome</keyword>
<comment type="similarity">
    <text evidence="2">Belongs to the zinc-containing alcohol dehydrogenase family.</text>
</comment>
<dbReference type="InterPro" id="IPR036291">
    <property type="entry name" value="NAD(P)-bd_dom_sf"/>
</dbReference>
<sequence>MSIPDKQYGFFYTKADGLKLKEDLPVGKPGPGQLLLKVDAVGLCHSDLHIIYEGLDCGDNYVMGHEIAGSVAALGPETVGFKIGERVACVGPNGCGICRECRAGLDNVCKNAFLDWFGLGYNGGYEQYLLVKRPRNLVRIPDNVTSDQAAAITDAVLTPYHAVKLAGINPTSNVLIIGAGGLGINGIQIAKAFGAKITVLDKKEEARKIVKELGVSVYESLPSDVQPGSFDVCLDFVVVQPTFDLCQKYTKPKGIIIPVGLGAPKVSFDLGDLALREINILGSFWGTSNDLEEAFELVSKGLVTPKVAKAPLKELPTYIKKLKNNEYEGRVVFNP</sequence>
<dbReference type="InterPro" id="IPR020843">
    <property type="entry name" value="ER"/>
</dbReference>
<dbReference type="SUPFAM" id="SSF50129">
    <property type="entry name" value="GroES-like"/>
    <property type="match status" value="1"/>
</dbReference>
<reference evidence="7 8" key="1">
    <citation type="journal article" date="2011" name="Proc. Natl. Acad. Sci. U.S.A.">
        <title>Comparative genomics of xylose-fermenting fungi for enhanced biofuel production.</title>
        <authorList>
            <person name="Wohlbach D.J."/>
            <person name="Kuo A."/>
            <person name="Sato T.K."/>
            <person name="Potts K.M."/>
            <person name="Salamov A.A."/>
            <person name="LaButti K.M."/>
            <person name="Sun H."/>
            <person name="Clum A."/>
            <person name="Pangilinan J.L."/>
            <person name="Lindquist E.A."/>
            <person name="Lucas S."/>
            <person name="Lapidus A."/>
            <person name="Jin M."/>
            <person name="Gunawan C."/>
            <person name="Balan V."/>
            <person name="Dale B.E."/>
            <person name="Jeffries T.W."/>
            <person name="Zinkel R."/>
            <person name="Barry K.W."/>
            <person name="Grigoriev I.V."/>
            <person name="Gasch A.P."/>
        </authorList>
    </citation>
    <scope>NUCLEOTIDE SEQUENCE [LARGE SCALE GENOMIC DNA]</scope>
    <source>
        <strain evidence="8">NRRL Y-27907 / 11-Y1</strain>
    </source>
</reference>
<accession>G3AIH2</accession>
<evidence type="ECO:0000256" key="4">
    <source>
        <dbReference type="ARBA" id="ARBA00022833"/>
    </source>
</evidence>
<name>G3AIH2_SPAPN</name>
<dbReference type="HOGENOM" id="CLU_026673_11_2_1"/>
<evidence type="ECO:0000256" key="3">
    <source>
        <dbReference type="ARBA" id="ARBA00022723"/>
    </source>
</evidence>
<gene>
    <name evidence="7" type="ORF">SPAPADRAFT_59873</name>
</gene>
<dbReference type="STRING" id="619300.G3AIH2"/>
<dbReference type="InParanoid" id="G3AIH2"/>
<dbReference type="AlphaFoldDB" id="G3AIH2"/>
<feature type="domain" description="Enoyl reductase (ER)" evidence="6">
    <location>
        <begin position="14"/>
        <end position="333"/>
    </location>
</feature>
<dbReference type="GO" id="GO:0005737">
    <property type="term" value="C:cytoplasm"/>
    <property type="evidence" value="ECO:0007669"/>
    <property type="project" value="TreeGrafter"/>
</dbReference>
<evidence type="ECO:0000256" key="2">
    <source>
        <dbReference type="ARBA" id="ARBA00008072"/>
    </source>
</evidence>
<keyword evidence="3" id="KW-0479">Metal-binding</keyword>
<protein>
    <submittedName>
        <fullName evidence="7">1-phenyl-1, 2-ethanediol dehydrogenase</fullName>
    </submittedName>
</protein>
<evidence type="ECO:0000313" key="7">
    <source>
        <dbReference type="EMBL" id="EGW34442.1"/>
    </source>
</evidence>
<dbReference type="RefSeq" id="XP_007374026.1">
    <property type="nucleotide sequence ID" value="XM_007373964.1"/>
</dbReference>
<dbReference type="OrthoDB" id="1879366at2759"/>
<dbReference type="KEGG" id="spaa:SPAPADRAFT_59873"/>
<dbReference type="InterPro" id="IPR013154">
    <property type="entry name" value="ADH-like_N"/>
</dbReference>
<dbReference type="SUPFAM" id="SSF51735">
    <property type="entry name" value="NAD(P)-binding Rossmann-fold domains"/>
    <property type="match status" value="1"/>
</dbReference>
<evidence type="ECO:0000259" key="6">
    <source>
        <dbReference type="SMART" id="SM00829"/>
    </source>
</evidence>
<dbReference type="FunFam" id="3.90.180.10:FF:000047">
    <property type="entry name" value="(R)-specific carbonyl reductase"/>
    <property type="match status" value="1"/>
</dbReference>
<organism evidence="8">
    <name type="scientific">Spathaspora passalidarum (strain NRRL Y-27907 / 11-Y1)</name>
    <dbReference type="NCBI Taxonomy" id="619300"/>
    <lineage>
        <taxon>Eukaryota</taxon>
        <taxon>Fungi</taxon>
        <taxon>Dikarya</taxon>
        <taxon>Ascomycota</taxon>
        <taxon>Saccharomycotina</taxon>
        <taxon>Pichiomycetes</taxon>
        <taxon>Debaryomycetaceae</taxon>
        <taxon>Spathaspora</taxon>
    </lineage>
</organism>
<comment type="cofactor">
    <cofactor evidence="1">
        <name>Zn(2+)</name>
        <dbReference type="ChEBI" id="CHEBI:29105"/>
    </cofactor>
</comment>
<keyword evidence="4" id="KW-0862">Zinc</keyword>
<dbReference type="InterPro" id="IPR013149">
    <property type="entry name" value="ADH-like_C"/>
</dbReference>
<dbReference type="Pfam" id="PF08240">
    <property type="entry name" value="ADH_N"/>
    <property type="match status" value="1"/>
</dbReference>
<dbReference type="GO" id="GO:0046872">
    <property type="term" value="F:metal ion binding"/>
    <property type="evidence" value="ECO:0007669"/>
    <property type="project" value="UniProtKB-KW"/>
</dbReference>
<dbReference type="Gene3D" id="3.90.180.10">
    <property type="entry name" value="Medium-chain alcohol dehydrogenases, catalytic domain"/>
    <property type="match status" value="1"/>
</dbReference>
<dbReference type="OMA" id="LRIQLMA"/>
<dbReference type="Gene3D" id="3.40.50.720">
    <property type="entry name" value="NAD(P)-binding Rossmann-like Domain"/>
    <property type="match status" value="1"/>
</dbReference>
<dbReference type="Proteomes" id="UP000000709">
    <property type="component" value="Unassembled WGS sequence"/>
</dbReference>
<dbReference type="CDD" id="cd08254">
    <property type="entry name" value="hydroxyacyl_CoA_DH"/>
    <property type="match status" value="1"/>
</dbReference>
<dbReference type="GO" id="GO:0004022">
    <property type="term" value="F:alcohol dehydrogenase (NAD+) activity"/>
    <property type="evidence" value="ECO:0007669"/>
    <property type="project" value="TreeGrafter"/>
</dbReference>